<organism evidence="3 4">
    <name type="scientific">Candidatus Roizmanbacteria bacterium RIFCSPHIGHO2_02_FULL_38_11</name>
    <dbReference type="NCBI Taxonomy" id="1802039"/>
    <lineage>
        <taxon>Bacteria</taxon>
        <taxon>Candidatus Roizmaniibacteriota</taxon>
    </lineage>
</organism>
<sequence length="484" mass="54247">MTENPTFREEGLSNYRPVRAIIPLITPAVEQSGRVSVDRESIPRIVDFVLPHVNAFFLLGSTGEGPYMNLDNKREALERFVSAINKRRPILVHVSSPNSQEMLAVAERAESLGVDGLVLSPLFGEDANPYERVTQLVNLSGLPVTIYNNPNIQHGQSLAPEFIEWVVAQPKVVAVKDSSSQAVVFQQWLSHRSPSFRVLQGSSRLLKESLVNGVDGYVLQSMNFSPTQHSWDVLMPNGVMDDEAVNQAIAIRGQAKGTPDIKRLLHNMGLIRSPSTFGGEGGIDQEKRTIFKPSVLVLCGPPLVGKTTLALKLTERSNFVSLDVDPLRNIMDPSRQGVNLRDKQPYKDREKQLAMMKSVFTRLCKIAAEDTMLGYPVILSGGFAAYTHDILRELKEHLDERNIPLRVLRLTTNRDELLRRLEERIKDPYSQSDIRTEENLDWALTLFADSTSIPNLNVPVAVIDTSDPNHIEKTFRELEDLRVK</sequence>
<name>A0A1F7GZ52_9BACT</name>
<dbReference type="Proteomes" id="UP000177913">
    <property type="component" value="Unassembled WGS sequence"/>
</dbReference>
<dbReference type="Pfam" id="PF00701">
    <property type="entry name" value="DHDPS"/>
    <property type="match status" value="1"/>
</dbReference>
<comment type="similarity">
    <text evidence="1">Belongs to the DapA family.</text>
</comment>
<dbReference type="Gene3D" id="3.40.50.300">
    <property type="entry name" value="P-loop containing nucleotide triphosphate hydrolases"/>
    <property type="match status" value="1"/>
</dbReference>
<reference evidence="3 4" key="1">
    <citation type="journal article" date="2016" name="Nat. Commun.">
        <title>Thousands of microbial genomes shed light on interconnected biogeochemical processes in an aquifer system.</title>
        <authorList>
            <person name="Anantharaman K."/>
            <person name="Brown C.T."/>
            <person name="Hug L.A."/>
            <person name="Sharon I."/>
            <person name="Castelle C.J."/>
            <person name="Probst A.J."/>
            <person name="Thomas B.C."/>
            <person name="Singh A."/>
            <person name="Wilkins M.J."/>
            <person name="Karaoz U."/>
            <person name="Brodie E.L."/>
            <person name="Williams K.H."/>
            <person name="Hubbard S.S."/>
            <person name="Banfield J.F."/>
        </authorList>
    </citation>
    <scope>NUCLEOTIDE SEQUENCE [LARGE SCALE GENOMIC DNA]</scope>
</reference>
<protein>
    <submittedName>
        <fullName evidence="3">Uncharacterized protein</fullName>
    </submittedName>
</protein>
<dbReference type="Gene3D" id="3.20.20.70">
    <property type="entry name" value="Aldolase class I"/>
    <property type="match status" value="1"/>
</dbReference>
<dbReference type="PANTHER" id="PTHR12128:SF66">
    <property type="entry name" value="4-HYDROXY-2-OXOGLUTARATE ALDOLASE, MITOCHONDRIAL"/>
    <property type="match status" value="1"/>
</dbReference>
<evidence type="ECO:0000256" key="1">
    <source>
        <dbReference type="ARBA" id="ARBA00007592"/>
    </source>
</evidence>
<proteinExistence type="inferred from homology"/>
<dbReference type="CDD" id="cd00408">
    <property type="entry name" value="DHDPS-like"/>
    <property type="match status" value="1"/>
</dbReference>
<dbReference type="SUPFAM" id="SSF51569">
    <property type="entry name" value="Aldolase"/>
    <property type="match status" value="1"/>
</dbReference>
<dbReference type="GO" id="GO:0008840">
    <property type="term" value="F:4-hydroxy-tetrahydrodipicolinate synthase activity"/>
    <property type="evidence" value="ECO:0007669"/>
    <property type="project" value="TreeGrafter"/>
</dbReference>
<dbReference type="Pfam" id="PF13671">
    <property type="entry name" value="AAA_33"/>
    <property type="match status" value="1"/>
</dbReference>
<dbReference type="InterPro" id="IPR027417">
    <property type="entry name" value="P-loop_NTPase"/>
</dbReference>
<dbReference type="EMBL" id="MFZO01000037">
    <property type="protein sequence ID" value="OGK24231.1"/>
    <property type="molecule type" value="Genomic_DNA"/>
</dbReference>
<evidence type="ECO:0000313" key="4">
    <source>
        <dbReference type="Proteomes" id="UP000177913"/>
    </source>
</evidence>
<dbReference type="SUPFAM" id="SSF52540">
    <property type="entry name" value="P-loop containing nucleoside triphosphate hydrolases"/>
    <property type="match status" value="1"/>
</dbReference>
<evidence type="ECO:0000256" key="2">
    <source>
        <dbReference type="ARBA" id="ARBA00023239"/>
    </source>
</evidence>
<dbReference type="PANTHER" id="PTHR12128">
    <property type="entry name" value="DIHYDRODIPICOLINATE SYNTHASE"/>
    <property type="match status" value="1"/>
</dbReference>
<comment type="caution">
    <text evidence="3">The sequence shown here is derived from an EMBL/GenBank/DDBJ whole genome shotgun (WGS) entry which is preliminary data.</text>
</comment>
<evidence type="ECO:0000313" key="3">
    <source>
        <dbReference type="EMBL" id="OGK24231.1"/>
    </source>
</evidence>
<dbReference type="AlphaFoldDB" id="A0A1F7GZ52"/>
<dbReference type="InterPro" id="IPR013785">
    <property type="entry name" value="Aldolase_TIM"/>
</dbReference>
<dbReference type="SMART" id="SM01130">
    <property type="entry name" value="DHDPS"/>
    <property type="match status" value="1"/>
</dbReference>
<dbReference type="InterPro" id="IPR002220">
    <property type="entry name" value="DapA-like"/>
</dbReference>
<gene>
    <name evidence="3" type="ORF">A3C25_05890</name>
</gene>
<keyword evidence="2" id="KW-0456">Lyase</keyword>
<accession>A0A1F7GZ52</accession>